<organism evidence="3 4">
    <name type="scientific">Propionispira arboris</name>
    <dbReference type="NCBI Taxonomy" id="84035"/>
    <lineage>
        <taxon>Bacteria</taxon>
        <taxon>Bacillati</taxon>
        <taxon>Bacillota</taxon>
        <taxon>Negativicutes</taxon>
        <taxon>Selenomonadales</taxon>
        <taxon>Selenomonadaceae</taxon>
        <taxon>Propionispira</taxon>
    </lineage>
</organism>
<dbReference type="InterPro" id="IPR013785">
    <property type="entry name" value="Aldolase_TIM"/>
</dbReference>
<evidence type="ECO:0000313" key="4">
    <source>
        <dbReference type="Proteomes" id="UP000199662"/>
    </source>
</evidence>
<dbReference type="PIRSF" id="PIRSF001359">
    <property type="entry name" value="F_bP_aldolase_II"/>
    <property type="match status" value="1"/>
</dbReference>
<sequence length="286" mass="31554">MLYTMNDLLCVAKKNQFAVPAFNIGSFEILRSVIDAATETNSPVILEIHPDEIAYLTDVFIESVKQAAYEAPIPVVIHLDHGADLYDVLRAIRNGYTSVMIDSSKNAYQENIEVTKKVVEIAHALNVSVEAELGTIGAMNYADEGVDNVTYTDPDQAQDFVQKTGIDTLAIAIGTAHGLYPKNFTPKLNLPLLAELNKRLDIPLVLHGGSGNPDDEVTKSVSLGICKVNISSDVKSAFFTECQRFFRENPDQYEPNMIFSSCIQEAKKVIHHKFDILNTLGKASLY</sequence>
<dbReference type="CDD" id="cd00947">
    <property type="entry name" value="TBP_aldolase_IIB"/>
    <property type="match status" value="1"/>
</dbReference>
<dbReference type="NCBIfam" id="TIGR00167">
    <property type="entry name" value="cbbA"/>
    <property type="match status" value="1"/>
</dbReference>
<feature type="binding site" evidence="2">
    <location>
        <position position="102"/>
    </location>
    <ligand>
        <name>Zn(2+)</name>
        <dbReference type="ChEBI" id="CHEBI:29105"/>
        <label>2</label>
    </ligand>
</feature>
<name>A0A1H7CYK1_9FIRM</name>
<keyword evidence="2" id="KW-0479">Metal-binding</keyword>
<comment type="cofactor">
    <cofactor evidence="2">
        <name>Zn(2+)</name>
        <dbReference type="ChEBI" id="CHEBI:29105"/>
    </cofactor>
    <text evidence="2">Binds 2 Zn(2+) ions per subunit. One is catalytic and the other provides a structural contribution.</text>
</comment>
<dbReference type="STRING" id="84035.SAMN05660742_12747"/>
<dbReference type="Proteomes" id="UP000199662">
    <property type="component" value="Unassembled WGS sequence"/>
</dbReference>
<feature type="binding site" evidence="2">
    <location>
        <position position="132"/>
    </location>
    <ligand>
        <name>Zn(2+)</name>
        <dbReference type="ChEBI" id="CHEBI:29105"/>
        <label>2</label>
    </ligand>
</feature>
<dbReference type="Gene3D" id="3.20.20.70">
    <property type="entry name" value="Aldolase class I"/>
    <property type="match status" value="1"/>
</dbReference>
<keyword evidence="2" id="KW-0862">Zinc</keyword>
<dbReference type="GO" id="GO:0005975">
    <property type="term" value="P:carbohydrate metabolic process"/>
    <property type="evidence" value="ECO:0007669"/>
    <property type="project" value="InterPro"/>
</dbReference>
<dbReference type="RefSeq" id="WP_091835592.1">
    <property type="nucleotide sequence ID" value="NZ_FNZK01000027.1"/>
</dbReference>
<evidence type="ECO:0000313" key="3">
    <source>
        <dbReference type="EMBL" id="SEJ94773.1"/>
    </source>
</evidence>
<evidence type="ECO:0000256" key="2">
    <source>
        <dbReference type="PIRSR" id="PIRSR001359-3"/>
    </source>
</evidence>
<feature type="binding site" evidence="2">
    <location>
        <position position="177"/>
    </location>
    <ligand>
        <name>Zn(2+)</name>
        <dbReference type="ChEBI" id="CHEBI:29105"/>
        <label>1</label>
        <note>catalytic</note>
    </ligand>
</feature>
<dbReference type="EMBL" id="FNZK01000027">
    <property type="protein sequence ID" value="SEJ94773.1"/>
    <property type="molecule type" value="Genomic_DNA"/>
</dbReference>
<evidence type="ECO:0000256" key="1">
    <source>
        <dbReference type="PIRSR" id="PIRSR001359-1"/>
    </source>
</evidence>
<dbReference type="InterPro" id="IPR050246">
    <property type="entry name" value="Class_II_FBP_aldolase"/>
</dbReference>
<dbReference type="GO" id="GO:0016832">
    <property type="term" value="F:aldehyde-lyase activity"/>
    <property type="evidence" value="ECO:0007669"/>
    <property type="project" value="InterPro"/>
</dbReference>
<dbReference type="NCBIfam" id="NF006042">
    <property type="entry name" value="PRK08185.1"/>
    <property type="match status" value="1"/>
</dbReference>
<dbReference type="Pfam" id="PF01116">
    <property type="entry name" value="F_bP_aldolase"/>
    <property type="match status" value="1"/>
</dbReference>
<protein>
    <submittedName>
        <fullName evidence="3">Fructose-bisphosphate aldolase, class II</fullName>
    </submittedName>
</protein>
<proteinExistence type="predicted"/>
<feature type="binding site" evidence="2">
    <location>
        <position position="207"/>
    </location>
    <ligand>
        <name>Zn(2+)</name>
        <dbReference type="ChEBI" id="CHEBI:29105"/>
        <label>1</label>
        <note>catalytic</note>
    </ligand>
</feature>
<accession>A0A1H7CYK1</accession>
<dbReference type="PANTHER" id="PTHR30304:SF0">
    <property type="entry name" value="D-TAGATOSE-1,6-BISPHOSPHATE ALDOLASE SUBUNIT GATY-RELATED"/>
    <property type="match status" value="1"/>
</dbReference>
<dbReference type="InterPro" id="IPR000771">
    <property type="entry name" value="FBA_II"/>
</dbReference>
<dbReference type="PROSITE" id="PS00602">
    <property type="entry name" value="ALDOLASE_CLASS_II_1"/>
    <property type="match status" value="1"/>
</dbReference>
<dbReference type="GO" id="GO:0008270">
    <property type="term" value="F:zinc ion binding"/>
    <property type="evidence" value="ECO:0007669"/>
    <property type="project" value="InterPro"/>
</dbReference>
<feature type="binding site" evidence="2">
    <location>
        <position position="81"/>
    </location>
    <ligand>
        <name>Zn(2+)</name>
        <dbReference type="ChEBI" id="CHEBI:29105"/>
        <label>1</label>
        <note>catalytic</note>
    </ligand>
</feature>
<gene>
    <name evidence="3" type="ORF">SAMN05660742_12747</name>
</gene>
<dbReference type="AlphaFoldDB" id="A0A1H7CYK1"/>
<dbReference type="PANTHER" id="PTHR30304">
    <property type="entry name" value="D-TAGATOSE-1,6-BISPHOSPHATE ALDOLASE"/>
    <property type="match status" value="1"/>
</dbReference>
<keyword evidence="4" id="KW-1185">Reference proteome</keyword>
<reference evidence="3 4" key="1">
    <citation type="submission" date="2016-10" db="EMBL/GenBank/DDBJ databases">
        <authorList>
            <person name="de Groot N.N."/>
        </authorList>
    </citation>
    <scope>NUCLEOTIDE SEQUENCE [LARGE SCALE GENOMIC DNA]</scope>
    <source>
        <strain evidence="3 4">DSM 2179</strain>
    </source>
</reference>
<dbReference type="SUPFAM" id="SSF51569">
    <property type="entry name" value="Aldolase"/>
    <property type="match status" value="1"/>
</dbReference>
<feature type="active site" description="Proton donor" evidence="1">
    <location>
        <position position="80"/>
    </location>
</feature>